<dbReference type="InterPro" id="IPR003870">
    <property type="entry name" value="DUF222"/>
</dbReference>
<dbReference type="SMART" id="SM00507">
    <property type="entry name" value="HNHc"/>
    <property type="match status" value="1"/>
</dbReference>
<dbReference type="Gene3D" id="1.10.30.50">
    <property type="match status" value="1"/>
</dbReference>
<feature type="domain" description="HNH nuclease" evidence="1">
    <location>
        <begin position="347"/>
        <end position="400"/>
    </location>
</feature>
<dbReference type="Proteomes" id="UP000616839">
    <property type="component" value="Unassembled WGS sequence"/>
</dbReference>
<dbReference type="CDD" id="cd00085">
    <property type="entry name" value="HNHc"/>
    <property type="match status" value="1"/>
</dbReference>
<comment type="caution">
    <text evidence="2">The sequence shown here is derived from an EMBL/GenBank/DDBJ whole genome shotgun (WGS) entry which is preliminary data.</text>
</comment>
<protein>
    <submittedName>
        <fullName evidence="2">DUF222 domain-containing protein</fullName>
    </submittedName>
</protein>
<dbReference type="RefSeq" id="WP_192144149.1">
    <property type="nucleotide sequence ID" value="NZ_JACYXZ010000004.1"/>
</dbReference>
<reference evidence="2" key="1">
    <citation type="submission" date="2020-09" db="EMBL/GenBank/DDBJ databases">
        <title>Nocardioides sp. strain MJB4 16S ribosomal RNA gene Genome sequencing and assembly.</title>
        <authorList>
            <person name="Kim I."/>
        </authorList>
    </citation>
    <scope>NUCLEOTIDE SEQUENCE</scope>
    <source>
        <strain evidence="2">MJB4</strain>
    </source>
</reference>
<dbReference type="InterPro" id="IPR003615">
    <property type="entry name" value="HNH_nuc"/>
</dbReference>
<keyword evidence="3" id="KW-1185">Reference proteome</keyword>
<sequence>MDQSSTIVGPHPVTRCVAELGAALDRVAQCEPGGMTVAEKAGALVELGAVTARVEALLMRVLAGAGDVAERDAAPNVASWLAARTRTDHRANHREEALARSLDRDWTRVGAALAAGDVNRGQVEVIVRALDRLAEGGEVDPGTLGRAEAHLVEQAAFFGPAELRRLGDRVLEVVCPEACDDEERRRLLAAEQRAAAATRMSIRRRGDGSADVHARIPELHASRLETYLRTLTAPRHGAMAGNAHRDPATGRRLPADRILGEAFCAFLERTDPTGLPDQAGAPTRVVVTMDLADLIAGTGVATLGDGSRITAGEARRLACTAGILPAVLGGRSEVLDLGRSQRLFSPAQRLALGLRHPHCRTEGCTVPSAWCEAHHMRPWSRGGRTDLADGVLLCSWHHHLMHDERYRGERLAQGDVRFHRRT</sequence>
<proteinExistence type="predicted"/>
<dbReference type="AlphaFoldDB" id="A0A927KAM0"/>
<dbReference type="Pfam" id="PF02720">
    <property type="entry name" value="DUF222"/>
    <property type="match status" value="1"/>
</dbReference>
<gene>
    <name evidence="2" type="ORF">IE331_14350</name>
</gene>
<name>A0A927KAM0_9ACTN</name>
<evidence type="ECO:0000259" key="1">
    <source>
        <dbReference type="SMART" id="SM00507"/>
    </source>
</evidence>
<dbReference type="EMBL" id="JACYXZ010000004">
    <property type="protein sequence ID" value="MBD8870806.1"/>
    <property type="molecule type" value="Genomic_DNA"/>
</dbReference>
<organism evidence="2 3">
    <name type="scientific">Nocardioides donggukensis</name>
    <dbReference type="NCBI Taxonomy" id="2774019"/>
    <lineage>
        <taxon>Bacteria</taxon>
        <taxon>Bacillati</taxon>
        <taxon>Actinomycetota</taxon>
        <taxon>Actinomycetes</taxon>
        <taxon>Propionibacteriales</taxon>
        <taxon>Nocardioidaceae</taxon>
        <taxon>Nocardioides</taxon>
    </lineage>
</organism>
<accession>A0A927KAM0</accession>
<evidence type="ECO:0000313" key="3">
    <source>
        <dbReference type="Proteomes" id="UP000616839"/>
    </source>
</evidence>
<evidence type="ECO:0000313" key="2">
    <source>
        <dbReference type="EMBL" id="MBD8870806.1"/>
    </source>
</evidence>